<dbReference type="Pfam" id="PF13499">
    <property type="entry name" value="EF-hand_7"/>
    <property type="match status" value="1"/>
</dbReference>
<keyword evidence="4" id="KW-0812">Transmembrane</keyword>
<dbReference type="Gramene" id="rna24501">
    <property type="protein sequence ID" value="RHN61981.1"/>
    <property type="gene ID" value="gene24501"/>
</dbReference>
<evidence type="ECO:0000313" key="7">
    <source>
        <dbReference type="Proteomes" id="UP000265566"/>
    </source>
</evidence>
<dbReference type="EMBL" id="PSQE01000004">
    <property type="protein sequence ID" value="RHN61981.1"/>
    <property type="molecule type" value="Genomic_DNA"/>
</dbReference>
<keyword evidence="2" id="KW-0677">Repeat</keyword>
<keyword evidence="3" id="KW-0106">Calcium</keyword>
<protein>
    <submittedName>
        <fullName evidence="6">Putative EF-hand domain pair protein</fullName>
    </submittedName>
</protein>
<accession>A0A396IB26</accession>
<dbReference type="InterPro" id="IPR039647">
    <property type="entry name" value="EF_hand_pair_protein_CML-like"/>
</dbReference>
<dbReference type="InterPro" id="IPR018247">
    <property type="entry name" value="EF_Hand_1_Ca_BS"/>
</dbReference>
<evidence type="ECO:0000259" key="5">
    <source>
        <dbReference type="PROSITE" id="PS50222"/>
    </source>
</evidence>
<dbReference type="PROSITE" id="PS50222">
    <property type="entry name" value="EF_HAND_2"/>
    <property type="match status" value="2"/>
</dbReference>
<dbReference type="PROSITE" id="PS00018">
    <property type="entry name" value="EF_HAND_1"/>
    <property type="match status" value="2"/>
</dbReference>
<reference evidence="7" key="1">
    <citation type="journal article" date="2018" name="Nat. Plants">
        <title>Whole-genome landscape of Medicago truncatula symbiotic genes.</title>
        <authorList>
            <person name="Pecrix Y."/>
            <person name="Staton S.E."/>
            <person name="Sallet E."/>
            <person name="Lelandais-Briere C."/>
            <person name="Moreau S."/>
            <person name="Carrere S."/>
            <person name="Blein T."/>
            <person name="Jardinaud M.F."/>
            <person name="Latrasse D."/>
            <person name="Zouine M."/>
            <person name="Zahm M."/>
            <person name="Kreplak J."/>
            <person name="Mayjonade B."/>
            <person name="Satge C."/>
            <person name="Perez M."/>
            <person name="Cauet S."/>
            <person name="Marande W."/>
            <person name="Chantry-Darmon C."/>
            <person name="Lopez-Roques C."/>
            <person name="Bouchez O."/>
            <person name="Berard A."/>
            <person name="Debelle F."/>
            <person name="Munos S."/>
            <person name="Bendahmane A."/>
            <person name="Berges H."/>
            <person name="Niebel A."/>
            <person name="Buitink J."/>
            <person name="Frugier F."/>
            <person name="Benhamed M."/>
            <person name="Crespi M."/>
            <person name="Gouzy J."/>
            <person name="Gamas P."/>
        </authorList>
    </citation>
    <scope>NUCLEOTIDE SEQUENCE [LARGE SCALE GENOMIC DNA]</scope>
    <source>
        <strain evidence="7">cv. Jemalong A17</strain>
    </source>
</reference>
<name>A0A396IB26_MEDTR</name>
<keyword evidence="4" id="KW-0472">Membrane</keyword>
<gene>
    <name evidence="6" type="ORF">MtrunA17_Chr4g0042491</name>
</gene>
<feature type="transmembrane region" description="Helical" evidence="4">
    <location>
        <begin position="16"/>
        <end position="38"/>
    </location>
</feature>
<dbReference type="GO" id="GO:0005509">
    <property type="term" value="F:calcium ion binding"/>
    <property type="evidence" value="ECO:0007669"/>
    <property type="project" value="InterPro"/>
</dbReference>
<dbReference type="AlphaFoldDB" id="A0A396IB26"/>
<evidence type="ECO:0000256" key="2">
    <source>
        <dbReference type="ARBA" id="ARBA00022737"/>
    </source>
</evidence>
<dbReference type="PANTHER" id="PTHR10891">
    <property type="entry name" value="EF-HAND CALCIUM-BINDING DOMAIN CONTAINING PROTEIN"/>
    <property type="match status" value="1"/>
</dbReference>
<dbReference type="CDD" id="cd00051">
    <property type="entry name" value="EFh"/>
    <property type="match status" value="1"/>
</dbReference>
<dbReference type="InterPro" id="IPR011992">
    <property type="entry name" value="EF-hand-dom_pair"/>
</dbReference>
<dbReference type="SMART" id="SM00054">
    <property type="entry name" value="EFh"/>
    <property type="match status" value="2"/>
</dbReference>
<evidence type="ECO:0000256" key="4">
    <source>
        <dbReference type="SAM" id="Phobius"/>
    </source>
</evidence>
<dbReference type="FunFam" id="1.10.238.10:FF:000003">
    <property type="entry name" value="Calmodulin A"/>
    <property type="match status" value="1"/>
</dbReference>
<dbReference type="SUPFAM" id="SSF47473">
    <property type="entry name" value="EF-hand"/>
    <property type="match status" value="1"/>
</dbReference>
<comment type="caution">
    <text evidence="6">The sequence shown here is derived from an EMBL/GenBank/DDBJ whole genome shotgun (WGS) entry which is preliminary data.</text>
</comment>
<dbReference type="Gene3D" id="1.10.238.10">
    <property type="entry name" value="EF-hand"/>
    <property type="match status" value="1"/>
</dbReference>
<evidence type="ECO:0000256" key="3">
    <source>
        <dbReference type="ARBA" id="ARBA00022837"/>
    </source>
</evidence>
<dbReference type="Proteomes" id="UP000265566">
    <property type="component" value="Chromosome 4"/>
</dbReference>
<dbReference type="InterPro" id="IPR002048">
    <property type="entry name" value="EF_hand_dom"/>
</dbReference>
<proteinExistence type="predicted"/>
<organism evidence="6 7">
    <name type="scientific">Medicago truncatula</name>
    <name type="common">Barrel medic</name>
    <name type="synonym">Medicago tribuloides</name>
    <dbReference type="NCBI Taxonomy" id="3880"/>
    <lineage>
        <taxon>Eukaryota</taxon>
        <taxon>Viridiplantae</taxon>
        <taxon>Streptophyta</taxon>
        <taxon>Embryophyta</taxon>
        <taxon>Tracheophyta</taxon>
        <taxon>Spermatophyta</taxon>
        <taxon>Magnoliopsida</taxon>
        <taxon>eudicotyledons</taxon>
        <taxon>Gunneridae</taxon>
        <taxon>Pentapetalae</taxon>
        <taxon>rosids</taxon>
        <taxon>fabids</taxon>
        <taxon>Fabales</taxon>
        <taxon>Fabaceae</taxon>
        <taxon>Papilionoideae</taxon>
        <taxon>50 kb inversion clade</taxon>
        <taxon>NPAAA clade</taxon>
        <taxon>Hologalegina</taxon>
        <taxon>IRL clade</taxon>
        <taxon>Trifolieae</taxon>
        <taxon>Medicago</taxon>
    </lineage>
</organism>
<keyword evidence="4" id="KW-1133">Transmembrane helix</keyword>
<feature type="domain" description="EF-hand" evidence="5">
    <location>
        <begin position="146"/>
        <end position="180"/>
    </location>
</feature>
<keyword evidence="1" id="KW-0479">Metal-binding</keyword>
<evidence type="ECO:0000256" key="1">
    <source>
        <dbReference type="ARBA" id="ARBA00022723"/>
    </source>
</evidence>
<sequence length="180" mass="20737">MEQIPCSIKMLGSSKFLRIILLCYIKLKYFLSILIFYMHTLCNCITLSSYSNPEQVKQGLNSCIQNAEKLCKEEIIVVMEKLGLKVECDEDFKEEFGYEQEIAHMFENGVSLEELNEAFNVFDENKDGFIEAAELKRVLCCLGLHRDFVECLKMINAVDQNGDGLIDHYEFVVLMEQSFG</sequence>
<evidence type="ECO:0000313" key="6">
    <source>
        <dbReference type="EMBL" id="RHN61981.1"/>
    </source>
</evidence>
<feature type="domain" description="EF-hand" evidence="5">
    <location>
        <begin position="110"/>
        <end position="145"/>
    </location>
</feature>